<feature type="domain" description="TonB-dependent receptor plug" evidence="9">
    <location>
        <begin position="118"/>
        <end position="223"/>
    </location>
</feature>
<name>A0A2D1U7Y6_9SPHI</name>
<gene>
    <name evidence="10" type="ORF">CPT03_15225</name>
</gene>
<dbReference type="InterPro" id="IPR008969">
    <property type="entry name" value="CarboxyPept-like_regulatory"/>
</dbReference>
<dbReference type="NCBIfam" id="TIGR04057">
    <property type="entry name" value="SusC_RagA_signa"/>
    <property type="match status" value="1"/>
</dbReference>
<feature type="signal peptide" evidence="8">
    <location>
        <begin position="1"/>
        <end position="24"/>
    </location>
</feature>
<dbReference type="Proteomes" id="UP000223749">
    <property type="component" value="Chromosome"/>
</dbReference>
<evidence type="ECO:0000256" key="7">
    <source>
        <dbReference type="PROSITE-ProRule" id="PRU01360"/>
    </source>
</evidence>
<dbReference type="PROSITE" id="PS52016">
    <property type="entry name" value="TONB_DEPENDENT_REC_3"/>
    <property type="match status" value="1"/>
</dbReference>
<evidence type="ECO:0000256" key="5">
    <source>
        <dbReference type="ARBA" id="ARBA00023136"/>
    </source>
</evidence>
<keyword evidence="2 7" id="KW-0813">Transport</keyword>
<evidence type="ECO:0000256" key="2">
    <source>
        <dbReference type="ARBA" id="ARBA00022448"/>
    </source>
</evidence>
<evidence type="ECO:0000256" key="8">
    <source>
        <dbReference type="SAM" id="SignalP"/>
    </source>
</evidence>
<evidence type="ECO:0000313" key="11">
    <source>
        <dbReference type="Proteomes" id="UP000223749"/>
    </source>
</evidence>
<dbReference type="SUPFAM" id="SSF49464">
    <property type="entry name" value="Carboxypeptidase regulatory domain-like"/>
    <property type="match status" value="1"/>
</dbReference>
<dbReference type="Gene3D" id="2.40.170.20">
    <property type="entry name" value="TonB-dependent receptor, beta-barrel domain"/>
    <property type="match status" value="1"/>
</dbReference>
<proteinExistence type="inferred from homology"/>
<evidence type="ECO:0000259" key="9">
    <source>
        <dbReference type="Pfam" id="PF07715"/>
    </source>
</evidence>
<dbReference type="Gene3D" id="2.60.40.1120">
    <property type="entry name" value="Carboxypeptidase-like, regulatory domain"/>
    <property type="match status" value="1"/>
</dbReference>
<evidence type="ECO:0000256" key="4">
    <source>
        <dbReference type="ARBA" id="ARBA00022692"/>
    </source>
</evidence>
<comment type="similarity">
    <text evidence="7">Belongs to the TonB-dependent receptor family.</text>
</comment>
<keyword evidence="8" id="KW-0732">Signal</keyword>
<dbReference type="Gene3D" id="2.170.130.10">
    <property type="entry name" value="TonB-dependent receptor, plug domain"/>
    <property type="match status" value="1"/>
</dbReference>
<dbReference type="InterPro" id="IPR039426">
    <property type="entry name" value="TonB-dep_rcpt-like"/>
</dbReference>
<dbReference type="EMBL" id="CP024091">
    <property type="protein sequence ID" value="ATP57719.1"/>
    <property type="molecule type" value="Genomic_DNA"/>
</dbReference>
<accession>A0A2D1U7Y6</accession>
<organism evidence="10 11">
    <name type="scientific">Pedobacter ginsengisoli</name>
    <dbReference type="NCBI Taxonomy" id="363852"/>
    <lineage>
        <taxon>Bacteria</taxon>
        <taxon>Pseudomonadati</taxon>
        <taxon>Bacteroidota</taxon>
        <taxon>Sphingobacteriia</taxon>
        <taxon>Sphingobacteriales</taxon>
        <taxon>Sphingobacteriaceae</taxon>
        <taxon>Pedobacter</taxon>
    </lineage>
</organism>
<keyword evidence="11" id="KW-1185">Reference proteome</keyword>
<dbReference type="InterPro" id="IPR036942">
    <property type="entry name" value="Beta-barrel_TonB_sf"/>
</dbReference>
<dbReference type="NCBIfam" id="TIGR04056">
    <property type="entry name" value="OMP_RagA_SusC"/>
    <property type="match status" value="1"/>
</dbReference>
<sequence length="1001" mass="108771">MKRIFTKLSVLTFLCFLFINSAFAQDITIRGVVSDGADKTTLPGVSVLVKGTQIATQTDATGKYAISAPANATLVFSYVGYNPTEMQVNNRTVINVELTSTSQLLEQVVVVGYGTQKKIDVTGSVATVKGEEISKQASTNALSALQGKVAGVQITNSGSPGASPTIRIRGVGSVYGSVNPLYVVDGVWYDEISFLNPNDIESMSILKDASSQSIYGVRAANGVVLITTKQGKGNINISYDGYVGYQKVTNQVDMANASEYATLVNEQAGTTQFPDPSQFGEGTNWFNVIFRDALQTSHNVTVGGSTEKATYNFSLGYLKQEGVVKRNDFERLSARFNGSYQATNFLKLGYNAAVQQNSTADMPGGIIYKAFTAAPVVPQFYQDGTYGDPNDFPIGNATNNPRAQLDFFKQNSKNYRVTGNVFAEVKILPELTFKTSFGGEFGQAEVLGYNQVYVATVAQRNDISQLNITRGDTRNWIVENTLTFDKLFGDHKLTVLAGQTAQRQKFYELSASARNVPFNSDGDLYLSLGPIDAANPRTITDKGALATYTSYFSRVNYAFKGKYLLNASIRADGSSKFSGDQRWGYFPAIGAGWVISQEDFMKDQQAFNTLKLKASWGKVGNAGVPANLSTLLINQDPKFTAIIGGQPQPGANITSIVPPLTYWERGVGTDIGLEGTALDNKLNFELDFYEKRTEQGIFRIPVLTSIGLDDAVIIGNQATYRNRGFELSLGYGDKSESGFGYNVSGNFSINNNKVTKTVTGANPIYSGGASSTGGQLSTRTIVGQPIGQFFGLQVAGIFQTPEEVAASLQKSAKPGDFRYVDTNNDGAIDAKDRVVLGNPNPKYTFGLNTAFNYKNFDLAVDLQGVAGVQVYNANKGLRFGSENYSKDFYDNRWHGAGTSNTYPSANIGGGDNYKPNSWYVENGSYLRIRNIQLGYTINKALLSKWGAQRIRIFADAQNAFNFFKYKGFTPEITNTSPIESGIDNGIYPLSATYRIGLNVSF</sequence>
<reference evidence="10 11" key="1">
    <citation type="submission" date="2017-10" db="EMBL/GenBank/DDBJ databases">
        <title>Whole genome of Pedobacter ginsengisoli T01R-27 isolated from tomato rhizosphere.</title>
        <authorList>
            <person name="Weon H.-Y."/>
            <person name="Lee S.A."/>
            <person name="Sang M.K."/>
            <person name="Song J."/>
        </authorList>
    </citation>
    <scope>NUCLEOTIDE SEQUENCE [LARGE SCALE GENOMIC DNA]</scope>
    <source>
        <strain evidence="10 11">T01R-27</strain>
    </source>
</reference>
<keyword evidence="4 7" id="KW-0812">Transmembrane</keyword>
<dbReference type="GO" id="GO:0009279">
    <property type="term" value="C:cell outer membrane"/>
    <property type="evidence" value="ECO:0007669"/>
    <property type="project" value="UniProtKB-SubCell"/>
</dbReference>
<dbReference type="OrthoDB" id="9768177at2"/>
<dbReference type="InterPro" id="IPR037066">
    <property type="entry name" value="Plug_dom_sf"/>
</dbReference>
<dbReference type="Pfam" id="PF07715">
    <property type="entry name" value="Plug"/>
    <property type="match status" value="1"/>
</dbReference>
<dbReference type="SUPFAM" id="SSF56935">
    <property type="entry name" value="Porins"/>
    <property type="match status" value="1"/>
</dbReference>
<dbReference type="RefSeq" id="WP_099439632.1">
    <property type="nucleotide sequence ID" value="NZ_CP024091.1"/>
</dbReference>
<dbReference type="InterPro" id="IPR023996">
    <property type="entry name" value="TonB-dep_OMP_SusC/RagA"/>
</dbReference>
<keyword evidence="6 7" id="KW-0998">Cell outer membrane</keyword>
<protein>
    <submittedName>
        <fullName evidence="10">SusC/RagA family TonB-linked outer membrane protein</fullName>
    </submittedName>
</protein>
<keyword evidence="5 7" id="KW-0472">Membrane</keyword>
<evidence type="ECO:0000256" key="3">
    <source>
        <dbReference type="ARBA" id="ARBA00022452"/>
    </source>
</evidence>
<dbReference type="AlphaFoldDB" id="A0A2D1U7Y6"/>
<dbReference type="FunFam" id="2.170.130.10:FF:000008">
    <property type="entry name" value="SusC/RagA family TonB-linked outer membrane protein"/>
    <property type="match status" value="1"/>
</dbReference>
<evidence type="ECO:0000256" key="6">
    <source>
        <dbReference type="ARBA" id="ARBA00023237"/>
    </source>
</evidence>
<dbReference type="Pfam" id="PF13715">
    <property type="entry name" value="CarbopepD_reg_2"/>
    <property type="match status" value="1"/>
</dbReference>
<evidence type="ECO:0000313" key="10">
    <source>
        <dbReference type="EMBL" id="ATP57719.1"/>
    </source>
</evidence>
<dbReference type="InterPro" id="IPR023997">
    <property type="entry name" value="TonB-dep_OMP_SusC/RagA_CS"/>
</dbReference>
<keyword evidence="3 7" id="KW-1134">Transmembrane beta strand</keyword>
<evidence type="ECO:0000256" key="1">
    <source>
        <dbReference type="ARBA" id="ARBA00004571"/>
    </source>
</evidence>
<feature type="chain" id="PRO_5013964747" evidence="8">
    <location>
        <begin position="25"/>
        <end position="1001"/>
    </location>
</feature>
<dbReference type="KEGG" id="pgs:CPT03_15225"/>
<dbReference type="InterPro" id="IPR012910">
    <property type="entry name" value="Plug_dom"/>
</dbReference>
<comment type="subcellular location">
    <subcellularLocation>
        <location evidence="1 7">Cell outer membrane</location>
        <topology evidence="1 7">Multi-pass membrane protein</topology>
    </subcellularLocation>
</comment>